<accession>A0A225WDY7</accession>
<proteinExistence type="predicted"/>
<dbReference type="OrthoDB" id="2012278at2759"/>
<name>A0A225WDY7_9STRA</name>
<dbReference type="AlphaFoldDB" id="A0A225WDY7"/>
<reference evidence="2" key="1">
    <citation type="submission" date="2017-03" db="EMBL/GenBank/DDBJ databases">
        <title>Phytopthora megakarya and P. palmivora, two closely related causual agents of cacao black pod achieved similar genome size and gene model numbers by different mechanisms.</title>
        <authorList>
            <person name="Ali S."/>
            <person name="Shao J."/>
            <person name="Larry D.J."/>
            <person name="Kronmiller B."/>
            <person name="Shen D."/>
            <person name="Strem M.D."/>
            <person name="Melnick R.L."/>
            <person name="Guiltinan M.J."/>
            <person name="Tyler B.M."/>
            <person name="Meinhardt L.W."/>
            <person name="Bailey B.A."/>
        </authorList>
    </citation>
    <scope>NUCLEOTIDE SEQUENCE [LARGE SCALE GENOMIC DNA]</scope>
    <source>
        <strain evidence="2">zdho120</strain>
    </source>
</reference>
<dbReference type="PANTHER" id="PTHR42767:SF1">
    <property type="entry name" value="ENDO-BETA-1,6-GALACTANASE-LIKE DOMAIN-CONTAINING PROTEIN"/>
    <property type="match status" value="1"/>
</dbReference>
<comment type="caution">
    <text evidence="1">The sequence shown here is derived from an EMBL/GenBank/DDBJ whole genome shotgun (WGS) entry which is preliminary data.</text>
</comment>
<keyword evidence="2" id="KW-1185">Reference proteome</keyword>
<feature type="non-terminal residue" evidence="1">
    <location>
        <position position="1"/>
    </location>
</feature>
<dbReference type="Gene3D" id="2.60.40.1180">
    <property type="entry name" value="Golgi alpha-mannosidase II"/>
    <property type="match status" value="1"/>
</dbReference>
<organism evidence="1 2">
    <name type="scientific">Phytophthora megakarya</name>
    <dbReference type="NCBI Taxonomy" id="4795"/>
    <lineage>
        <taxon>Eukaryota</taxon>
        <taxon>Sar</taxon>
        <taxon>Stramenopiles</taxon>
        <taxon>Oomycota</taxon>
        <taxon>Peronosporomycetes</taxon>
        <taxon>Peronosporales</taxon>
        <taxon>Peronosporaceae</taxon>
        <taxon>Phytophthora</taxon>
    </lineage>
</organism>
<dbReference type="Gene3D" id="3.20.20.80">
    <property type="entry name" value="Glycosidases"/>
    <property type="match status" value="1"/>
</dbReference>
<dbReference type="InterPro" id="IPR013780">
    <property type="entry name" value="Glyco_hydro_b"/>
</dbReference>
<dbReference type="STRING" id="4795.A0A225WDY7"/>
<dbReference type="PANTHER" id="PTHR42767">
    <property type="entry name" value="ENDO-BETA-1,6-GALACTANASE"/>
    <property type="match status" value="1"/>
</dbReference>
<dbReference type="Proteomes" id="UP000198211">
    <property type="component" value="Unassembled WGS sequence"/>
</dbReference>
<evidence type="ECO:0000313" key="1">
    <source>
        <dbReference type="EMBL" id="OWZ15815.1"/>
    </source>
</evidence>
<protein>
    <submittedName>
        <fullName evidence="1">Uncharacterized protein</fullName>
    </submittedName>
</protein>
<evidence type="ECO:0000313" key="2">
    <source>
        <dbReference type="Proteomes" id="UP000198211"/>
    </source>
</evidence>
<gene>
    <name evidence="1" type="ORF">PHMEG_00010481</name>
</gene>
<dbReference type="SUPFAM" id="SSF51445">
    <property type="entry name" value="(Trans)glycosidases"/>
    <property type="match status" value="1"/>
</dbReference>
<dbReference type="InterPro" id="IPR017853">
    <property type="entry name" value="GH"/>
</dbReference>
<dbReference type="InterPro" id="IPR039743">
    <property type="entry name" value="6GAL/EXGAL"/>
</dbReference>
<dbReference type="GO" id="GO:0004553">
    <property type="term" value="F:hydrolase activity, hydrolyzing O-glycosyl compounds"/>
    <property type="evidence" value="ECO:0007669"/>
    <property type="project" value="InterPro"/>
</dbReference>
<dbReference type="EMBL" id="NBNE01001047">
    <property type="protein sequence ID" value="OWZ15815.1"/>
    <property type="molecule type" value="Genomic_DNA"/>
</dbReference>
<sequence>GKDRGGLKDLTNKLTKSLWDSEYGEKDATGLTMAESIGLDINEMGVSGFVYWQALDSGGWGLIQSNPGDNWIGTPNPKYYVMAQYSRHIRAGMTILATDDAKTVLGFDSAKKLLVIVTVNMGDAQTVTFDLASFSAAAGPINAWTTETSGTGALYKASTIKIGDKSFSAAFPAGSVMTFEIEGVTLAA</sequence>